<keyword evidence="1" id="KW-0472">Membrane</keyword>
<dbReference type="AlphaFoldDB" id="A6KKV5"/>
<gene>
    <name evidence="2" type="ORF">rCG_40917</name>
</gene>
<evidence type="ECO:0000256" key="1">
    <source>
        <dbReference type="SAM" id="Phobius"/>
    </source>
</evidence>
<keyword evidence="1" id="KW-0812">Transmembrane</keyword>
<proteinExistence type="predicted"/>
<organism evidence="2 3">
    <name type="scientific">Rattus norvegicus</name>
    <name type="common">Rat</name>
    <dbReference type="NCBI Taxonomy" id="10116"/>
    <lineage>
        <taxon>Eukaryota</taxon>
        <taxon>Metazoa</taxon>
        <taxon>Chordata</taxon>
        <taxon>Craniata</taxon>
        <taxon>Vertebrata</taxon>
        <taxon>Euteleostomi</taxon>
        <taxon>Mammalia</taxon>
        <taxon>Eutheria</taxon>
        <taxon>Euarchontoglires</taxon>
        <taxon>Glires</taxon>
        <taxon>Rodentia</taxon>
        <taxon>Myomorpha</taxon>
        <taxon>Muroidea</taxon>
        <taxon>Muridae</taxon>
        <taxon>Murinae</taxon>
        <taxon>Rattus</taxon>
    </lineage>
</organism>
<accession>A6KKV5</accession>
<dbReference type="EMBL" id="CH474062">
    <property type="protein sequence ID" value="EDL85161.1"/>
    <property type="molecule type" value="Genomic_DNA"/>
</dbReference>
<protein>
    <submittedName>
        <fullName evidence="2">RCG40917</fullName>
    </submittedName>
</protein>
<feature type="transmembrane region" description="Helical" evidence="1">
    <location>
        <begin position="20"/>
        <end position="38"/>
    </location>
</feature>
<evidence type="ECO:0000313" key="3">
    <source>
        <dbReference type="Proteomes" id="UP000234681"/>
    </source>
</evidence>
<sequence>MLSECRNLCSQRESPKEPAITVVTLNNMAIAYLLNFLYRLPGLRYIFGHF</sequence>
<evidence type="ECO:0000313" key="2">
    <source>
        <dbReference type="EMBL" id="EDL85161.1"/>
    </source>
</evidence>
<name>A6KKV5_RAT</name>
<reference evidence="2 3" key="1">
    <citation type="submission" date="2005-09" db="EMBL/GenBank/DDBJ databases">
        <authorList>
            <person name="Mural R.J."/>
            <person name="Li P.W."/>
            <person name="Adams M.D."/>
            <person name="Amanatides P.G."/>
            <person name="Baden-Tillson H."/>
            <person name="Barnstead M."/>
            <person name="Chin S.H."/>
            <person name="Dew I."/>
            <person name="Evans C.A."/>
            <person name="Ferriera S."/>
            <person name="Flanigan M."/>
            <person name="Fosler C."/>
            <person name="Glodek A."/>
            <person name="Gu Z."/>
            <person name="Holt R.A."/>
            <person name="Jennings D."/>
            <person name="Kraft C.L."/>
            <person name="Lu F."/>
            <person name="Nguyen T."/>
            <person name="Nusskern D.R."/>
            <person name="Pfannkoch C.M."/>
            <person name="Sitter C."/>
            <person name="Sutton G.G."/>
            <person name="Venter J.C."/>
            <person name="Wang Z."/>
            <person name="Woodage T."/>
            <person name="Zheng X.H."/>
            <person name="Zhong F."/>
        </authorList>
    </citation>
    <scope>NUCLEOTIDE SEQUENCE [LARGE SCALE GENOMIC DNA]</scope>
    <source>
        <strain>BN</strain>
        <strain evidence="3">Sprague-Dawley</strain>
    </source>
</reference>
<dbReference type="Proteomes" id="UP000234681">
    <property type="component" value="Chromosome 3"/>
</dbReference>
<keyword evidence="1" id="KW-1133">Transmembrane helix</keyword>